<dbReference type="OrthoDB" id="5413827at2759"/>
<protein>
    <submittedName>
        <fullName evidence="2">Uncharacterized protein</fullName>
    </submittedName>
</protein>
<dbReference type="AlphaFoldDB" id="A0A2J6RY45"/>
<feature type="region of interest" description="Disordered" evidence="1">
    <location>
        <begin position="453"/>
        <end position="472"/>
    </location>
</feature>
<feature type="compositionally biased region" description="Low complexity" evidence="1">
    <location>
        <begin position="27"/>
        <end position="40"/>
    </location>
</feature>
<evidence type="ECO:0000313" key="2">
    <source>
        <dbReference type="EMBL" id="PMD43426.1"/>
    </source>
</evidence>
<evidence type="ECO:0000256" key="1">
    <source>
        <dbReference type="SAM" id="MobiDB-lite"/>
    </source>
</evidence>
<sequence>MVNKRATRPPASNVKTTSKKAMGSVVSPASASTGEESSSSLATRVPEATNMDEPAQATNFVVYENSESGLLKLPTEVKQRIWSLAVTVEDPVVPQQIRDKSNKFIWSKDQINKKTHAIEIGAVPQLTAVQLGRLFYTVNEFHFESGRHRGQSPVSTYLVAITEPRRKAIRNIKVKLQQQMSKSNGAQLFTMITACQGLQSLKLEFYSYWLGGIVPSTPDQLPGYKECLVAVQGLKSFSLGVEDLAPAYSSHAYGQAQHERAKKFCKELELLLKERMKLTRSKTYNLTKFRQAQIDAQLDVHGEGRLSDDKKPGLVSSRTRQQARNLDNMTADGTIPGRESPKYDLNGDLAWNVFAVEQSKEAVLDGIQSVEFLVKGGPPYYKYHVHPDKEEKFWEDVTLLNSSNCRHRINDFYEKNPKAYGAQIVLGIWKLRKDDFDSDNKIKAQTEKRLQGTIDRQAKAEQKQAAEAAKAAKADKKALKALKMKNAKPSKG</sequence>
<name>A0A2J6RY45_HYAVF</name>
<feature type="region of interest" description="Disordered" evidence="1">
    <location>
        <begin position="1"/>
        <end position="51"/>
    </location>
</feature>
<keyword evidence="3" id="KW-1185">Reference proteome</keyword>
<dbReference type="Proteomes" id="UP000235786">
    <property type="component" value="Unassembled WGS sequence"/>
</dbReference>
<accession>A0A2J6RY45</accession>
<reference evidence="2 3" key="1">
    <citation type="submission" date="2016-04" db="EMBL/GenBank/DDBJ databases">
        <title>A degradative enzymes factory behind the ericoid mycorrhizal symbiosis.</title>
        <authorList>
            <consortium name="DOE Joint Genome Institute"/>
            <person name="Martino E."/>
            <person name="Morin E."/>
            <person name="Grelet G."/>
            <person name="Kuo A."/>
            <person name="Kohler A."/>
            <person name="Daghino S."/>
            <person name="Barry K."/>
            <person name="Choi C."/>
            <person name="Cichocki N."/>
            <person name="Clum A."/>
            <person name="Copeland A."/>
            <person name="Hainaut M."/>
            <person name="Haridas S."/>
            <person name="Labutti K."/>
            <person name="Lindquist E."/>
            <person name="Lipzen A."/>
            <person name="Khouja H.-R."/>
            <person name="Murat C."/>
            <person name="Ohm R."/>
            <person name="Olson A."/>
            <person name="Spatafora J."/>
            <person name="Veneault-Fourrey C."/>
            <person name="Henrissat B."/>
            <person name="Grigoriev I."/>
            <person name="Martin F."/>
            <person name="Perotto S."/>
        </authorList>
    </citation>
    <scope>NUCLEOTIDE SEQUENCE [LARGE SCALE GENOMIC DNA]</scope>
    <source>
        <strain evidence="2 3">F</strain>
    </source>
</reference>
<proteinExistence type="predicted"/>
<organism evidence="2 3">
    <name type="scientific">Hyaloscypha variabilis (strain UAMH 11265 / GT02V1 / F)</name>
    <name type="common">Meliniomyces variabilis</name>
    <dbReference type="NCBI Taxonomy" id="1149755"/>
    <lineage>
        <taxon>Eukaryota</taxon>
        <taxon>Fungi</taxon>
        <taxon>Dikarya</taxon>
        <taxon>Ascomycota</taxon>
        <taxon>Pezizomycotina</taxon>
        <taxon>Leotiomycetes</taxon>
        <taxon>Helotiales</taxon>
        <taxon>Hyaloscyphaceae</taxon>
        <taxon>Hyaloscypha</taxon>
        <taxon>Hyaloscypha variabilis</taxon>
    </lineage>
</organism>
<evidence type="ECO:0000313" key="3">
    <source>
        <dbReference type="Proteomes" id="UP000235786"/>
    </source>
</evidence>
<dbReference type="EMBL" id="KZ613942">
    <property type="protein sequence ID" value="PMD43426.1"/>
    <property type="molecule type" value="Genomic_DNA"/>
</dbReference>
<gene>
    <name evidence="2" type="ORF">L207DRAFT_564113</name>
</gene>